<accession>A0A0B7MHR1</accession>
<dbReference type="EMBL" id="CDRZ01000024">
    <property type="protein sequence ID" value="CEO87723.1"/>
    <property type="molecule type" value="Genomic_DNA"/>
</dbReference>
<dbReference type="InterPro" id="IPR036034">
    <property type="entry name" value="PDZ_sf"/>
</dbReference>
<keyword evidence="1" id="KW-0472">Membrane</keyword>
<evidence type="ECO:0000256" key="1">
    <source>
        <dbReference type="SAM" id="Phobius"/>
    </source>
</evidence>
<sequence>MIGGILGSFLMILFGVTINGVGVAWLWVIALVLMLISPRLLCFSYAGGVLAIISLIFGYPQVNIPGLMGLVAVLHLVESILILLSGHQDPLPVYVRNPAGRVVGAFNLQKFWPIPLAVMMILLGAADQVPGELMKMPEWWPLIRPWDIAPDLEAMYQILPVVAALGYGELAITCLPRERTKRSASHLAVYSVILLGLAVVASHYPQLAIFPALFSPLGHELVIFLGRREELQGRPRFVPPSTGVMVLDVIKGSPAHLAGIRSGDVIHSVGGHKVNSRFELAQMLGFMVSSFMLEFSTETGETRCVRVRKDPGAPLGEITVPEPGDYPNVDFAMGSPLKNLLQRFFRKH</sequence>
<evidence type="ECO:0000259" key="2">
    <source>
        <dbReference type="PROSITE" id="PS50106"/>
    </source>
</evidence>
<dbReference type="OrthoDB" id="198399at2"/>
<dbReference type="Proteomes" id="UP000046155">
    <property type="component" value="Unassembled WGS sequence"/>
</dbReference>
<evidence type="ECO:0000313" key="4">
    <source>
        <dbReference type="Proteomes" id="UP000046155"/>
    </source>
</evidence>
<reference evidence="4" key="1">
    <citation type="submission" date="2015-01" db="EMBL/GenBank/DDBJ databases">
        <authorList>
            <person name="Manzoor Shahid"/>
            <person name="Zubair Saima"/>
        </authorList>
    </citation>
    <scope>NUCLEOTIDE SEQUENCE [LARGE SCALE GENOMIC DNA]</scope>
    <source>
        <strain evidence="4">Sp3</strain>
    </source>
</reference>
<dbReference type="PROSITE" id="PS50106">
    <property type="entry name" value="PDZ"/>
    <property type="match status" value="1"/>
</dbReference>
<dbReference type="Gene3D" id="2.30.42.10">
    <property type="match status" value="1"/>
</dbReference>
<name>A0A0B7MHR1_9FIRM</name>
<evidence type="ECO:0000313" key="3">
    <source>
        <dbReference type="EMBL" id="CEO87723.1"/>
    </source>
</evidence>
<feature type="transmembrane region" description="Helical" evidence="1">
    <location>
        <begin position="184"/>
        <end position="201"/>
    </location>
</feature>
<keyword evidence="1" id="KW-1133">Transmembrane helix</keyword>
<feature type="domain" description="PDZ" evidence="2">
    <location>
        <begin position="243"/>
        <end position="276"/>
    </location>
</feature>
<dbReference type="Pfam" id="PF13180">
    <property type="entry name" value="PDZ_2"/>
    <property type="match status" value="1"/>
</dbReference>
<protein>
    <submittedName>
        <fullName evidence="3">PDZ/DHR/GLGF domain protein</fullName>
    </submittedName>
</protein>
<gene>
    <name evidence="3" type="ORF">SSCH_120033</name>
</gene>
<dbReference type="RefSeq" id="WP_052835208.1">
    <property type="nucleotide sequence ID" value="NZ_CDRZ01000024.1"/>
</dbReference>
<dbReference type="SMART" id="SM00228">
    <property type="entry name" value="PDZ"/>
    <property type="match status" value="1"/>
</dbReference>
<dbReference type="InterPro" id="IPR001478">
    <property type="entry name" value="PDZ"/>
</dbReference>
<feature type="transmembrane region" description="Helical" evidence="1">
    <location>
        <begin position="64"/>
        <end position="84"/>
    </location>
</feature>
<proteinExistence type="predicted"/>
<dbReference type="SUPFAM" id="SSF50156">
    <property type="entry name" value="PDZ domain-like"/>
    <property type="match status" value="1"/>
</dbReference>
<dbReference type="AlphaFoldDB" id="A0A0B7MHR1"/>
<organism evidence="3 4">
    <name type="scientific">Syntrophaceticus schinkii</name>
    <dbReference type="NCBI Taxonomy" id="499207"/>
    <lineage>
        <taxon>Bacteria</taxon>
        <taxon>Bacillati</taxon>
        <taxon>Bacillota</taxon>
        <taxon>Clostridia</taxon>
        <taxon>Thermoanaerobacterales</taxon>
        <taxon>Thermoanaerobacterales Family III. Incertae Sedis</taxon>
        <taxon>Syntrophaceticus</taxon>
    </lineage>
</organism>
<feature type="transmembrane region" description="Helical" evidence="1">
    <location>
        <begin position="6"/>
        <end position="33"/>
    </location>
</feature>
<keyword evidence="1" id="KW-0812">Transmembrane</keyword>
<keyword evidence="4" id="KW-1185">Reference proteome</keyword>
<feature type="transmembrane region" description="Helical" evidence="1">
    <location>
        <begin position="40"/>
        <end position="58"/>
    </location>
</feature>